<name>A0A0E9PUY2_ANGAN</name>
<keyword evidence="1" id="KW-0812">Transmembrane</keyword>
<sequence length="51" mass="6325">MIAQPFRIMSHFLLFLLFVHFLRFKTQFLYFGLLWFHLPSFYFTSPHLNNV</sequence>
<keyword evidence="1" id="KW-0472">Membrane</keyword>
<protein>
    <submittedName>
        <fullName evidence="2">Uncharacterized protein</fullName>
    </submittedName>
</protein>
<evidence type="ECO:0000256" key="1">
    <source>
        <dbReference type="SAM" id="Phobius"/>
    </source>
</evidence>
<feature type="transmembrane region" description="Helical" evidence="1">
    <location>
        <begin position="12"/>
        <end position="36"/>
    </location>
</feature>
<dbReference type="AlphaFoldDB" id="A0A0E9PUY2"/>
<evidence type="ECO:0000313" key="2">
    <source>
        <dbReference type="EMBL" id="JAH08421.1"/>
    </source>
</evidence>
<reference evidence="2" key="1">
    <citation type="submission" date="2014-11" db="EMBL/GenBank/DDBJ databases">
        <authorList>
            <person name="Amaro Gonzalez C."/>
        </authorList>
    </citation>
    <scope>NUCLEOTIDE SEQUENCE</scope>
</reference>
<proteinExistence type="predicted"/>
<organism evidence="2">
    <name type="scientific">Anguilla anguilla</name>
    <name type="common">European freshwater eel</name>
    <name type="synonym">Muraena anguilla</name>
    <dbReference type="NCBI Taxonomy" id="7936"/>
    <lineage>
        <taxon>Eukaryota</taxon>
        <taxon>Metazoa</taxon>
        <taxon>Chordata</taxon>
        <taxon>Craniata</taxon>
        <taxon>Vertebrata</taxon>
        <taxon>Euteleostomi</taxon>
        <taxon>Actinopterygii</taxon>
        <taxon>Neopterygii</taxon>
        <taxon>Teleostei</taxon>
        <taxon>Anguilliformes</taxon>
        <taxon>Anguillidae</taxon>
        <taxon>Anguilla</taxon>
    </lineage>
</organism>
<keyword evidence="1" id="KW-1133">Transmembrane helix</keyword>
<reference evidence="2" key="2">
    <citation type="journal article" date="2015" name="Fish Shellfish Immunol.">
        <title>Early steps in the European eel (Anguilla anguilla)-Vibrio vulnificus interaction in the gills: Role of the RtxA13 toxin.</title>
        <authorList>
            <person name="Callol A."/>
            <person name="Pajuelo D."/>
            <person name="Ebbesson L."/>
            <person name="Teles M."/>
            <person name="MacKenzie S."/>
            <person name="Amaro C."/>
        </authorList>
    </citation>
    <scope>NUCLEOTIDE SEQUENCE</scope>
</reference>
<dbReference type="EMBL" id="GBXM01100156">
    <property type="protein sequence ID" value="JAH08421.1"/>
    <property type="molecule type" value="Transcribed_RNA"/>
</dbReference>
<accession>A0A0E9PUY2</accession>